<evidence type="ECO:0000313" key="11">
    <source>
        <dbReference type="Proteomes" id="UP000000845"/>
    </source>
</evidence>
<dbReference type="KEGG" id="str:Sterm_3861"/>
<reference evidence="11" key="1">
    <citation type="submission" date="2009-09" db="EMBL/GenBank/DDBJ databases">
        <title>The complete chromosome of Sebaldella termitidis ATCC 33386.</title>
        <authorList>
            <consortium name="US DOE Joint Genome Institute (JGI-PGF)"/>
            <person name="Lucas S."/>
            <person name="Copeland A."/>
            <person name="Lapidus A."/>
            <person name="Glavina del Rio T."/>
            <person name="Dalin E."/>
            <person name="Tice H."/>
            <person name="Bruce D."/>
            <person name="Goodwin L."/>
            <person name="Pitluck S."/>
            <person name="Kyrpides N."/>
            <person name="Mavromatis K."/>
            <person name="Ivanova N."/>
            <person name="Mikhailova N."/>
            <person name="Sims D."/>
            <person name="Meincke L."/>
            <person name="Brettin T."/>
            <person name="Detter J.C."/>
            <person name="Han C."/>
            <person name="Larimer F."/>
            <person name="Land M."/>
            <person name="Hauser L."/>
            <person name="Markowitz V."/>
            <person name="Cheng J.F."/>
            <person name="Hugenholtz P."/>
            <person name="Woyke T."/>
            <person name="Wu D."/>
            <person name="Eisen J.A."/>
        </authorList>
    </citation>
    <scope>NUCLEOTIDE SEQUENCE [LARGE SCALE GENOMIC DNA]</scope>
    <source>
        <strain evidence="11">ATCC 33386 / NCTC 11300</strain>
    </source>
</reference>
<dbReference type="STRING" id="526218.Sterm_3861"/>
<protein>
    <submittedName>
        <fullName evidence="10">PTS system mannose/fructose/sorbose family IID component</fullName>
    </submittedName>
</protein>
<evidence type="ECO:0000256" key="5">
    <source>
        <dbReference type="ARBA" id="ARBA00022683"/>
    </source>
</evidence>
<dbReference type="GO" id="GO:0005886">
    <property type="term" value="C:plasma membrane"/>
    <property type="evidence" value="ECO:0007669"/>
    <property type="project" value="UniProtKB-SubCell"/>
</dbReference>
<keyword evidence="4" id="KW-0762">Sugar transport</keyword>
<organism evidence="10 11">
    <name type="scientific">Sebaldella termitidis (strain ATCC 33386 / NCTC 11300)</name>
    <dbReference type="NCBI Taxonomy" id="526218"/>
    <lineage>
        <taxon>Bacteria</taxon>
        <taxon>Fusobacteriati</taxon>
        <taxon>Fusobacteriota</taxon>
        <taxon>Fusobacteriia</taxon>
        <taxon>Fusobacteriales</taxon>
        <taxon>Leptotrichiaceae</taxon>
        <taxon>Sebaldella</taxon>
    </lineage>
</organism>
<dbReference type="PROSITE" id="PS51108">
    <property type="entry name" value="PTS_EIID"/>
    <property type="match status" value="1"/>
</dbReference>
<evidence type="ECO:0000256" key="4">
    <source>
        <dbReference type="ARBA" id="ARBA00022597"/>
    </source>
</evidence>
<name>D1AG69_SEBTE</name>
<evidence type="ECO:0000256" key="1">
    <source>
        <dbReference type="ARBA" id="ARBA00004651"/>
    </source>
</evidence>
<dbReference type="eggNOG" id="COG3716">
    <property type="taxonomic scope" value="Bacteria"/>
</dbReference>
<dbReference type="Proteomes" id="UP000000845">
    <property type="component" value="Chromosome"/>
</dbReference>
<keyword evidence="8 9" id="KW-0472">Membrane</keyword>
<evidence type="ECO:0000256" key="6">
    <source>
        <dbReference type="ARBA" id="ARBA00022692"/>
    </source>
</evidence>
<feature type="transmembrane region" description="Helical" evidence="9">
    <location>
        <begin position="186"/>
        <end position="208"/>
    </location>
</feature>
<dbReference type="InterPro" id="IPR004704">
    <property type="entry name" value="PTS_IID_man"/>
</dbReference>
<dbReference type="GO" id="GO:0009401">
    <property type="term" value="P:phosphoenolpyruvate-dependent sugar phosphotransferase system"/>
    <property type="evidence" value="ECO:0007669"/>
    <property type="project" value="UniProtKB-KW"/>
</dbReference>
<dbReference type="PANTHER" id="PTHR32502">
    <property type="entry name" value="N-ACETYLGALACTOSAMINE PERMEASE II COMPONENT-RELATED"/>
    <property type="match status" value="1"/>
</dbReference>
<dbReference type="EMBL" id="CP001739">
    <property type="protein sequence ID" value="ACZ10695.1"/>
    <property type="molecule type" value="Genomic_DNA"/>
</dbReference>
<keyword evidence="3" id="KW-1003">Cell membrane</keyword>
<sequence length="276" mass="30251">MEEKNYEIKVDKKDIRKSWWIWYLGAEVSNSYERLQSLIFCASMTPVLKKLYKDKAELSEALKRHLNFYNTEGIAGSIVNGITIAMEEQKANNEQGSTDAAITGIKTGLMGPIAGIGDSIIWAAVMPIIIALFLPFAINGNALGAIMPIILYTGVTVLIGYYLCIKGYVIGKNSILQLLQDGKVKDLIDGASVLGLFMMGSLSASYIKIETPFKIAIANSQPIMIQEILNSIAPGLLELAAVFGIYWFLKTKGPRYNIIMIAIIIFSIVCSVLGLL</sequence>
<accession>D1AG69</accession>
<evidence type="ECO:0000256" key="8">
    <source>
        <dbReference type="ARBA" id="ARBA00023136"/>
    </source>
</evidence>
<evidence type="ECO:0000256" key="7">
    <source>
        <dbReference type="ARBA" id="ARBA00022989"/>
    </source>
</evidence>
<dbReference type="InterPro" id="IPR050303">
    <property type="entry name" value="GatZ_KbaZ_carbometab"/>
</dbReference>
<reference evidence="10 11" key="2">
    <citation type="journal article" date="2010" name="Stand. Genomic Sci.">
        <title>Complete genome sequence of Sebaldella termitidis type strain (NCTC 11300).</title>
        <authorList>
            <person name="Harmon-Smith M."/>
            <person name="Celia L."/>
            <person name="Chertkov O."/>
            <person name="Lapidus A."/>
            <person name="Copeland A."/>
            <person name="Glavina Del Rio T."/>
            <person name="Nolan M."/>
            <person name="Lucas S."/>
            <person name="Tice H."/>
            <person name="Cheng J.F."/>
            <person name="Han C."/>
            <person name="Detter J.C."/>
            <person name="Bruce D."/>
            <person name="Goodwin L."/>
            <person name="Pitluck S."/>
            <person name="Pati A."/>
            <person name="Liolios K."/>
            <person name="Ivanova N."/>
            <person name="Mavromatis K."/>
            <person name="Mikhailova N."/>
            <person name="Chen A."/>
            <person name="Palaniappan K."/>
            <person name="Land M."/>
            <person name="Hauser L."/>
            <person name="Chang Y.J."/>
            <person name="Jeffries C.D."/>
            <person name="Brettin T."/>
            <person name="Goker M."/>
            <person name="Beck B."/>
            <person name="Bristow J."/>
            <person name="Eisen J.A."/>
            <person name="Markowitz V."/>
            <person name="Hugenholtz P."/>
            <person name="Kyrpides N.C."/>
            <person name="Klenk H.P."/>
            <person name="Chen F."/>
        </authorList>
    </citation>
    <scope>NUCLEOTIDE SEQUENCE [LARGE SCALE GENOMIC DNA]</scope>
    <source>
        <strain evidence="11">ATCC 33386 / NCTC 11300</strain>
    </source>
</reference>
<evidence type="ECO:0000256" key="9">
    <source>
        <dbReference type="SAM" id="Phobius"/>
    </source>
</evidence>
<dbReference type="AlphaFoldDB" id="D1AG69"/>
<comment type="subcellular location">
    <subcellularLocation>
        <location evidence="1">Cell membrane</location>
        <topology evidence="1">Multi-pass membrane protein</topology>
    </subcellularLocation>
</comment>
<feature type="transmembrane region" description="Helical" evidence="9">
    <location>
        <begin position="144"/>
        <end position="165"/>
    </location>
</feature>
<dbReference type="PANTHER" id="PTHR32502:SF5">
    <property type="entry name" value="N-ACETYLGALACTOSAMINE PERMEASE IID COMPONENT-RELATED"/>
    <property type="match status" value="1"/>
</dbReference>
<feature type="transmembrane region" description="Helical" evidence="9">
    <location>
        <begin position="228"/>
        <end position="249"/>
    </location>
</feature>
<feature type="transmembrane region" description="Helical" evidence="9">
    <location>
        <begin position="120"/>
        <end position="138"/>
    </location>
</feature>
<keyword evidence="5" id="KW-0598">Phosphotransferase system</keyword>
<dbReference type="RefSeq" id="WP_012863275.1">
    <property type="nucleotide sequence ID" value="NC_013517.1"/>
</dbReference>
<evidence type="ECO:0000256" key="3">
    <source>
        <dbReference type="ARBA" id="ARBA00022475"/>
    </source>
</evidence>
<dbReference type="HOGENOM" id="CLU_060742_0_1_0"/>
<keyword evidence="7 9" id="KW-1133">Transmembrane helix</keyword>
<evidence type="ECO:0000313" key="10">
    <source>
        <dbReference type="EMBL" id="ACZ10695.1"/>
    </source>
</evidence>
<keyword evidence="6 9" id="KW-0812">Transmembrane</keyword>
<proteinExistence type="predicted"/>
<evidence type="ECO:0000256" key="2">
    <source>
        <dbReference type="ARBA" id="ARBA00022448"/>
    </source>
</evidence>
<keyword evidence="11" id="KW-1185">Reference proteome</keyword>
<dbReference type="Pfam" id="PF03613">
    <property type="entry name" value="EIID-AGA"/>
    <property type="match status" value="1"/>
</dbReference>
<keyword evidence="2" id="KW-0813">Transport</keyword>
<gene>
    <name evidence="10" type="ordered locus">Sterm_3861</name>
</gene>
<feature type="transmembrane region" description="Helical" evidence="9">
    <location>
        <begin position="256"/>
        <end position="275"/>
    </location>
</feature>